<evidence type="ECO:0000256" key="1">
    <source>
        <dbReference type="SAM" id="SignalP"/>
    </source>
</evidence>
<dbReference type="EMBL" id="FTMN01000007">
    <property type="protein sequence ID" value="SIQ66993.1"/>
    <property type="molecule type" value="Genomic_DNA"/>
</dbReference>
<dbReference type="Proteomes" id="UP000186895">
    <property type="component" value="Unassembled WGS sequence"/>
</dbReference>
<evidence type="ECO:0000313" key="3">
    <source>
        <dbReference type="Proteomes" id="UP000186895"/>
    </source>
</evidence>
<evidence type="ECO:0008006" key="4">
    <source>
        <dbReference type="Google" id="ProtNLM"/>
    </source>
</evidence>
<dbReference type="AlphaFoldDB" id="A0A1N6UN08"/>
<protein>
    <recommendedName>
        <fullName evidence="4">DUF3108 domain-containing protein</fullName>
    </recommendedName>
</protein>
<keyword evidence="1" id="KW-0732">Signal</keyword>
<evidence type="ECO:0000313" key="2">
    <source>
        <dbReference type="EMBL" id="SIQ66993.1"/>
    </source>
</evidence>
<name>A0A1N6UN08_9GAMM</name>
<dbReference type="Gene3D" id="2.40.360.20">
    <property type="match status" value="1"/>
</dbReference>
<dbReference type="eggNOG" id="COG3170">
    <property type="taxonomic scope" value="Bacteria"/>
</dbReference>
<gene>
    <name evidence="2" type="ORF">SAMN05421647_107115</name>
</gene>
<dbReference type="RefSeq" id="WP_076463924.1">
    <property type="nucleotide sequence ID" value="NZ_FTMN01000007.1"/>
</dbReference>
<feature type="signal peptide" evidence="1">
    <location>
        <begin position="1"/>
        <end position="21"/>
    </location>
</feature>
<reference evidence="2 3" key="1">
    <citation type="submission" date="2017-01" db="EMBL/GenBank/DDBJ databases">
        <authorList>
            <person name="Mah S.A."/>
            <person name="Swanson W.J."/>
            <person name="Moy G.W."/>
            <person name="Vacquier V.D."/>
        </authorList>
    </citation>
    <scope>NUCLEOTIDE SEQUENCE [LARGE SCALE GENOMIC DNA]</scope>
    <source>
        <strain evidence="2 3">DSM 7027</strain>
    </source>
</reference>
<dbReference type="InterPro" id="IPR021457">
    <property type="entry name" value="DUF3108"/>
</dbReference>
<dbReference type="Pfam" id="PF11306">
    <property type="entry name" value="DUF3108"/>
    <property type="match status" value="1"/>
</dbReference>
<dbReference type="STRING" id="49186.SAMN05421647_107115"/>
<accession>A0A1N6UN08</accession>
<keyword evidence="3" id="KW-1185">Reference proteome</keyword>
<feature type="chain" id="PRO_5013360402" description="DUF3108 domain-containing protein" evidence="1">
    <location>
        <begin position="22"/>
        <end position="241"/>
    </location>
</feature>
<organism evidence="2 3">
    <name type="scientific">Marinobacterium stanieri</name>
    <dbReference type="NCBI Taxonomy" id="49186"/>
    <lineage>
        <taxon>Bacteria</taxon>
        <taxon>Pseudomonadati</taxon>
        <taxon>Pseudomonadota</taxon>
        <taxon>Gammaproteobacteria</taxon>
        <taxon>Oceanospirillales</taxon>
        <taxon>Oceanospirillaceae</taxon>
        <taxon>Marinobacterium</taxon>
    </lineage>
</organism>
<sequence length="241" mass="26988">MRLGVTTLLAGWLLALSPAQADTGNAQPGIPLNSFKAVYTTAFDMGVSLNGEAIRVLKPLDNGGWSFSSEASALMAGISEKTRFTYQPSEHIKPLSYRYHRKVLGKSRKASVDFDWDSNRVTTVVKDTPWKMSVPEATQDKLSYQLQLRLDLMAGKTEMTYSVADGGKLKEYRFKVTGEESIETPFGTYNAVRVMRDRGENADRETLIWFAPELDYLIVRLEQTESDGKTYALLLKNLETP</sequence>
<proteinExistence type="predicted"/>